<evidence type="ECO:0000313" key="2">
    <source>
        <dbReference type="EMBL" id="EQB15740.1"/>
    </source>
</evidence>
<dbReference type="Proteomes" id="UP000015531">
    <property type="component" value="Unassembled WGS sequence"/>
</dbReference>
<dbReference type="AlphaFoldDB" id="T0IV67"/>
<dbReference type="PATRIC" id="fig|1331060.3.peg.2049"/>
<protein>
    <submittedName>
        <fullName evidence="2">Uncharacterized protein</fullName>
    </submittedName>
</protein>
<keyword evidence="1" id="KW-0812">Transmembrane</keyword>
<sequence>MNAPFRPSKHGRRDYALDDPDTAFWHQPAPRLTFIDDTDADIAADLREFNRLWMAGTIAGLIVSALFWWWQG</sequence>
<dbReference type="OrthoDB" id="7539112at2"/>
<accession>T0IV67</accession>
<reference evidence="2 3" key="1">
    <citation type="journal article" date="2013" name="Genome Announc.">
        <title>Draft Genome Sequence of Sphingobium lactosutens Strain DS20T, Isolated from a Hexachlorocyclohexane Dumpsite.</title>
        <authorList>
            <person name="Kumar R."/>
            <person name="Dwivedi V."/>
            <person name="Negi V."/>
            <person name="Khurana J.P."/>
            <person name="Lal R."/>
        </authorList>
    </citation>
    <scope>NUCLEOTIDE SEQUENCE [LARGE SCALE GENOMIC DNA]</scope>
    <source>
        <strain evidence="2 3">DS20</strain>
    </source>
</reference>
<comment type="caution">
    <text evidence="2">The sequence shown here is derived from an EMBL/GenBank/DDBJ whole genome shotgun (WGS) entry which is preliminary data.</text>
</comment>
<keyword evidence="1" id="KW-0472">Membrane</keyword>
<keyword evidence="3" id="KW-1185">Reference proteome</keyword>
<feature type="transmembrane region" description="Helical" evidence="1">
    <location>
        <begin position="52"/>
        <end position="70"/>
    </location>
</feature>
<evidence type="ECO:0000256" key="1">
    <source>
        <dbReference type="SAM" id="Phobius"/>
    </source>
</evidence>
<name>T0IV67_9SPHN</name>
<proteinExistence type="predicted"/>
<keyword evidence="1" id="KW-1133">Transmembrane helix</keyword>
<dbReference type="RefSeq" id="WP_021225868.1">
    <property type="nucleotide sequence ID" value="NZ_ATDP01000082.1"/>
</dbReference>
<evidence type="ECO:0000313" key="3">
    <source>
        <dbReference type="Proteomes" id="UP000015531"/>
    </source>
</evidence>
<gene>
    <name evidence="2" type="ORF">RLDS_10720</name>
</gene>
<dbReference type="EMBL" id="ATDP01000082">
    <property type="protein sequence ID" value="EQB15740.1"/>
    <property type="molecule type" value="Genomic_DNA"/>
</dbReference>
<organism evidence="2 3">
    <name type="scientific">Sphingobium lactosutens DS20</name>
    <dbReference type="NCBI Taxonomy" id="1331060"/>
    <lineage>
        <taxon>Bacteria</taxon>
        <taxon>Pseudomonadati</taxon>
        <taxon>Pseudomonadota</taxon>
        <taxon>Alphaproteobacteria</taxon>
        <taxon>Sphingomonadales</taxon>
        <taxon>Sphingomonadaceae</taxon>
        <taxon>Sphingobium</taxon>
    </lineage>
</organism>